<gene>
    <name evidence="2" type="ORF">DY251_18365</name>
</gene>
<dbReference type="Pfam" id="PF07183">
    <property type="entry name" value="DUF1403"/>
    <property type="match status" value="1"/>
</dbReference>
<name>A0A371X6S1_9HYPH</name>
<comment type="caution">
    <text evidence="2">The sequence shown here is derived from an EMBL/GenBank/DDBJ whole genome shotgun (WGS) entry which is preliminary data.</text>
</comment>
<evidence type="ECO:0000256" key="1">
    <source>
        <dbReference type="SAM" id="MobiDB-lite"/>
    </source>
</evidence>
<sequence>MISRLRFLPEPPPSFAPPPDWARTGGRAEDNENAVFCAGAALAALHSIVRDEHPLTKLWRQRLALASAAAIVRLQGRPEDEATLRDHLYLTRPGDDPGPAGKLLKAWRVLAEGSLLGPSSLKADWPVVLGELLSVLIDTGVREAIEVTLIAGVEGRSPIEAAASAAATSLNLRRDSRPLALWVADVALARRLSWRRPVPLLAAHLKREDFRLAAGPNGDSTPWREACARAYGRAAVAAFDLYADLARRAERLLAVAPKLRGKDADTAVLQLLSEDALTAQPGRTTSDRSSRRLFERLVEFGAVRELTGRPTFRLYGL</sequence>
<dbReference type="InterPro" id="IPR009843">
    <property type="entry name" value="DUF1403"/>
</dbReference>
<feature type="region of interest" description="Disordered" evidence="1">
    <location>
        <begin position="1"/>
        <end position="27"/>
    </location>
</feature>
<organism evidence="2 3">
    <name type="scientific">Mesorhizobium denitrificans</name>
    <dbReference type="NCBI Taxonomy" id="2294114"/>
    <lineage>
        <taxon>Bacteria</taxon>
        <taxon>Pseudomonadati</taxon>
        <taxon>Pseudomonadota</taxon>
        <taxon>Alphaproteobacteria</taxon>
        <taxon>Hyphomicrobiales</taxon>
        <taxon>Phyllobacteriaceae</taxon>
        <taxon>Mesorhizobium</taxon>
    </lineage>
</organism>
<evidence type="ECO:0000313" key="2">
    <source>
        <dbReference type="EMBL" id="RFC64734.1"/>
    </source>
</evidence>
<keyword evidence="3" id="KW-1185">Reference proteome</keyword>
<protein>
    <submittedName>
        <fullName evidence="2">DUF1403 family protein</fullName>
    </submittedName>
</protein>
<evidence type="ECO:0000313" key="3">
    <source>
        <dbReference type="Proteomes" id="UP000262379"/>
    </source>
</evidence>
<dbReference type="RefSeq" id="WP_116625378.1">
    <property type="nucleotide sequence ID" value="NZ_QURN01000017.1"/>
</dbReference>
<dbReference type="EMBL" id="QURN01000017">
    <property type="protein sequence ID" value="RFC64734.1"/>
    <property type="molecule type" value="Genomic_DNA"/>
</dbReference>
<dbReference type="Proteomes" id="UP000262379">
    <property type="component" value="Unassembled WGS sequence"/>
</dbReference>
<feature type="compositionally biased region" description="Pro residues" evidence="1">
    <location>
        <begin position="9"/>
        <end position="20"/>
    </location>
</feature>
<dbReference type="AlphaFoldDB" id="A0A371X6S1"/>
<proteinExistence type="predicted"/>
<accession>A0A371X6S1</accession>
<reference evidence="3" key="1">
    <citation type="submission" date="2018-08" db="EMBL/GenBank/DDBJ databases">
        <authorList>
            <person name="Im W.T."/>
        </authorList>
    </citation>
    <scope>NUCLEOTIDE SEQUENCE [LARGE SCALE GENOMIC DNA]</scope>
    <source>
        <strain evidence="3">LA-28</strain>
    </source>
</reference>